<dbReference type="EMBL" id="JWIN03000012">
    <property type="protein sequence ID" value="KAB1270047.1"/>
    <property type="molecule type" value="Genomic_DNA"/>
</dbReference>
<evidence type="ECO:0000313" key="1">
    <source>
        <dbReference type="EMBL" id="KAB1270047.1"/>
    </source>
</evidence>
<name>A0A5N4DG15_CAMDR</name>
<comment type="caution">
    <text evidence="1">The sequence shown here is derived from an EMBL/GenBank/DDBJ whole genome shotgun (WGS) entry which is preliminary data.</text>
</comment>
<dbReference type="Proteomes" id="UP000299084">
    <property type="component" value="Unassembled WGS sequence"/>
</dbReference>
<keyword evidence="2" id="KW-1185">Reference proteome</keyword>
<accession>A0A5N4DG15</accession>
<dbReference type="PROSITE" id="PS51257">
    <property type="entry name" value="PROKAR_LIPOPROTEIN"/>
    <property type="match status" value="1"/>
</dbReference>
<sequence>MPRRLPELISTVNRFDEQDLSSSFTIAFGCLLQKTIVTSMIGHITCTVLYPRVLQHDLHVRDLVQQCIYPDELIYCLVLLLLTAVLYRIYHGFLTAEKGTVEFSHTKDCAGNRLLLLNVP</sequence>
<gene>
    <name evidence="1" type="ORF">Cadr_000017304</name>
</gene>
<reference evidence="1 2" key="1">
    <citation type="journal article" date="2019" name="Mol. Ecol. Resour.">
        <title>Improving Illumina assemblies with Hi-C and long reads: an example with the North African dromedary.</title>
        <authorList>
            <person name="Elbers J.P."/>
            <person name="Rogers M.F."/>
            <person name="Perelman P.L."/>
            <person name="Proskuryakova A.A."/>
            <person name="Serdyukova N.A."/>
            <person name="Johnson W.E."/>
            <person name="Horin P."/>
            <person name="Corander J."/>
            <person name="Murphy D."/>
            <person name="Burger P.A."/>
        </authorList>
    </citation>
    <scope>NUCLEOTIDE SEQUENCE [LARGE SCALE GENOMIC DNA]</scope>
    <source>
        <strain evidence="1">Drom800</strain>
        <tissue evidence="1">Blood</tissue>
    </source>
</reference>
<evidence type="ECO:0000313" key="2">
    <source>
        <dbReference type="Proteomes" id="UP000299084"/>
    </source>
</evidence>
<protein>
    <submittedName>
        <fullName evidence="1">Uncharacterized protein</fullName>
    </submittedName>
</protein>
<organism evidence="1 2">
    <name type="scientific">Camelus dromedarius</name>
    <name type="common">Dromedary</name>
    <name type="synonym">Arabian camel</name>
    <dbReference type="NCBI Taxonomy" id="9838"/>
    <lineage>
        <taxon>Eukaryota</taxon>
        <taxon>Metazoa</taxon>
        <taxon>Chordata</taxon>
        <taxon>Craniata</taxon>
        <taxon>Vertebrata</taxon>
        <taxon>Euteleostomi</taxon>
        <taxon>Mammalia</taxon>
        <taxon>Eutheria</taxon>
        <taxon>Laurasiatheria</taxon>
        <taxon>Artiodactyla</taxon>
        <taxon>Tylopoda</taxon>
        <taxon>Camelidae</taxon>
        <taxon>Camelus</taxon>
    </lineage>
</organism>
<proteinExistence type="predicted"/>
<dbReference type="AlphaFoldDB" id="A0A5N4DG15"/>